<keyword evidence="4" id="KW-0238">DNA-binding</keyword>
<keyword evidence="7" id="KW-1185">Reference proteome</keyword>
<dbReference type="GO" id="GO:0004803">
    <property type="term" value="F:transposase activity"/>
    <property type="evidence" value="ECO:0007669"/>
    <property type="project" value="InterPro"/>
</dbReference>
<evidence type="ECO:0000313" key="6">
    <source>
        <dbReference type="EMBL" id="QDL54239.1"/>
    </source>
</evidence>
<reference evidence="7" key="2">
    <citation type="journal article" date="2020" name="Int. J. Syst. Evol. Microbiol.">
        <title>Genomic insights into a novel species Rhodoferax aquaticus sp. nov., isolated from freshwater.</title>
        <authorList>
            <person name="Li T."/>
            <person name="Zhuo Y."/>
            <person name="Jin C.Z."/>
            <person name="Wu X."/>
            <person name="Ko S.R."/>
            <person name="Jin F.J."/>
            <person name="Ahn C.Y."/>
            <person name="Oh H.M."/>
            <person name="Lee H.G."/>
            <person name="Jin L."/>
        </authorList>
    </citation>
    <scope>NUCLEOTIDE SEQUENCE [LARGE SCALE GENOMIC DNA]</scope>
    <source>
        <strain evidence="7">Gr-4</strain>
    </source>
</reference>
<reference evidence="7" key="1">
    <citation type="submission" date="2019-02" db="EMBL/GenBank/DDBJ databases">
        <title>Complete genome sequence of Rhodoferax sp. Gr-4.</title>
        <authorList>
            <person name="Jin L."/>
        </authorList>
    </citation>
    <scope>NUCLEOTIDE SEQUENCE [LARGE SCALE GENOMIC DNA]</scope>
    <source>
        <strain evidence="7">Gr-4</strain>
    </source>
</reference>
<dbReference type="GO" id="GO:0006313">
    <property type="term" value="P:DNA transposition"/>
    <property type="evidence" value="ECO:0007669"/>
    <property type="project" value="InterPro"/>
</dbReference>
<dbReference type="AlphaFoldDB" id="A0A515ENJ4"/>
<gene>
    <name evidence="6" type="ORF">EXZ61_08695</name>
</gene>
<dbReference type="EMBL" id="CP036282">
    <property type="protein sequence ID" value="QDL54239.1"/>
    <property type="molecule type" value="Genomic_DNA"/>
</dbReference>
<evidence type="ECO:0008006" key="8">
    <source>
        <dbReference type="Google" id="ProtNLM"/>
    </source>
</evidence>
<protein>
    <recommendedName>
        <fullName evidence="8">Mutator family transposase</fullName>
    </recommendedName>
</protein>
<keyword evidence="5" id="KW-0233">DNA recombination</keyword>
<sequence>MPSQCTVDLYTRINTATVSVWSHLYLAHTWQAIHTTNALESVNASLCKTINSREHFSSEDAASQLILLALRNITGDWSRTNRD</sequence>
<evidence type="ECO:0000256" key="2">
    <source>
        <dbReference type="ARBA" id="ARBA00010961"/>
    </source>
</evidence>
<dbReference type="GO" id="GO:0003677">
    <property type="term" value="F:DNA binding"/>
    <property type="evidence" value="ECO:0007669"/>
    <property type="project" value="UniProtKB-KW"/>
</dbReference>
<evidence type="ECO:0000313" key="7">
    <source>
        <dbReference type="Proteomes" id="UP000317365"/>
    </source>
</evidence>
<comment type="function">
    <text evidence="1">Required for the transposition of the insertion element.</text>
</comment>
<dbReference type="Pfam" id="PF00872">
    <property type="entry name" value="Transposase_mut"/>
    <property type="match status" value="1"/>
</dbReference>
<evidence type="ECO:0000256" key="4">
    <source>
        <dbReference type="ARBA" id="ARBA00023125"/>
    </source>
</evidence>
<dbReference type="KEGG" id="rhg:EXZ61_08695"/>
<evidence type="ECO:0000256" key="5">
    <source>
        <dbReference type="ARBA" id="ARBA00023172"/>
    </source>
</evidence>
<dbReference type="InterPro" id="IPR001207">
    <property type="entry name" value="Transposase_mutator"/>
</dbReference>
<proteinExistence type="inferred from homology"/>
<organism evidence="6 7">
    <name type="scientific">Rhodoferax aquaticus</name>
    <dbReference type="NCBI Taxonomy" id="2527691"/>
    <lineage>
        <taxon>Bacteria</taxon>
        <taxon>Pseudomonadati</taxon>
        <taxon>Pseudomonadota</taxon>
        <taxon>Betaproteobacteria</taxon>
        <taxon>Burkholderiales</taxon>
        <taxon>Comamonadaceae</taxon>
        <taxon>Rhodoferax</taxon>
    </lineage>
</organism>
<accession>A0A515ENJ4</accession>
<name>A0A515ENJ4_9BURK</name>
<comment type="similarity">
    <text evidence="2">Belongs to the transposase mutator family.</text>
</comment>
<keyword evidence="3" id="KW-0815">Transposition</keyword>
<evidence type="ECO:0000256" key="3">
    <source>
        <dbReference type="ARBA" id="ARBA00022578"/>
    </source>
</evidence>
<dbReference type="Proteomes" id="UP000317365">
    <property type="component" value="Chromosome"/>
</dbReference>
<evidence type="ECO:0000256" key="1">
    <source>
        <dbReference type="ARBA" id="ARBA00002190"/>
    </source>
</evidence>